<proteinExistence type="predicted"/>
<feature type="chain" id="PRO_5042251508" evidence="1">
    <location>
        <begin position="22"/>
        <end position="166"/>
    </location>
</feature>
<feature type="signal peptide" evidence="1">
    <location>
        <begin position="1"/>
        <end position="21"/>
    </location>
</feature>
<accession>A0AAE3G2A3</accession>
<name>A0AAE3G2A3_9GAMM</name>
<dbReference type="PROSITE" id="PS51257">
    <property type="entry name" value="PROKAR_LIPOPROTEIN"/>
    <property type="match status" value="1"/>
</dbReference>
<dbReference type="RefSeq" id="WP_253476459.1">
    <property type="nucleotide sequence ID" value="NZ_JALJXV010000003.1"/>
</dbReference>
<evidence type="ECO:0000256" key="1">
    <source>
        <dbReference type="SAM" id="SignalP"/>
    </source>
</evidence>
<protein>
    <submittedName>
        <fullName evidence="2">Uncharacterized protein</fullName>
    </submittedName>
</protein>
<reference evidence="2" key="1">
    <citation type="submission" date="2022-03" db="EMBL/GenBank/DDBJ databases">
        <title>Genomic Encyclopedia of Type Strains, Phase III (KMG-III): the genomes of soil and plant-associated and newly described type strains.</title>
        <authorList>
            <person name="Whitman W."/>
        </authorList>
    </citation>
    <scope>NUCLEOTIDE SEQUENCE</scope>
    <source>
        <strain evidence="2">ANL 6-2</strain>
    </source>
</reference>
<sequence>MHLRRLMPVILAIVLSGCAATQPLSPDEVAAAREEAALTEIREAMQRSAIRYGTVHEARDQARHAAIAAALEAYAADHGAASAGFLIATLRDWVGYHPHQVVVLREGEAIDAARAARISSVFSEPYHGARGQRVRDLLILAAREKGGHARATTVAGASQPSGLTSF</sequence>
<comment type="caution">
    <text evidence="2">The sequence shown here is derived from an EMBL/GenBank/DDBJ whole genome shotgun (WGS) entry which is preliminary data.</text>
</comment>
<keyword evidence="3" id="KW-1185">Reference proteome</keyword>
<keyword evidence="1" id="KW-0732">Signal</keyword>
<evidence type="ECO:0000313" key="3">
    <source>
        <dbReference type="Proteomes" id="UP001205843"/>
    </source>
</evidence>
<evidence type="ECO:0000313" key="2">
    <source>
        <dbReference type="EMBL" id="MCP1674461.1"/>
    </source>
</evidence>
<gene>
    <name evidence="2" type="ORF">J2T57_001563</name>
</gene>
<dbReference type="AlphaFoldDB" id="A0AAE3G2A3"/>
<dbReference type="EMBL" id="JALJXV010000003">
    <property type="protein sequence ID" value="MCP1674461.1"/>
    <property type="molecule type" value="Genomic_DNA"/>
</dbReference>
<dbReference type="Proteomes" id="UP001205843">
    <property type="component" value="Unassembled WGS sequence"/>
</dbReference>
<organism evidence="2 3">
    <name type="scientific">Natronocella acetinitrilica</name>
    <dbReference type="NCBI Taxonomy" id="414046"/>
    <lineage>
        <taxon>Bacteria</taxon>
        <taxon>Pseudomonadati</taxon>
        <taxon>Pseudomonadota</taxon>
        <taxon>Gammaproteobacteria</taxon>
        <taxon>Chromatiales</taxon>
        <taxon>Ectothiorhodospiraceae</taxon>
        <taxon>Natronocella</taxon>
    </lineage>
</organism>